<evidence type="ECO:0000256" key="10">
    <source>
        <dbReference type="ARBA" id="ARBA00022786"/>
    </source>
</evidence>
<gene>
    <name evidence="17" type="ORF">DVH24_025681</name>
</gene>
<keyword evidence="5" id="KW-0808">Transferase</keyword>
<feature type="chain" id="PRO_5019738794" description="RING-type E3 ubiquitin transferase" evidence="15">
    <location>
        <begin position="21"/>
        <end position="248"/>
    </location>
</feature>
<keyword evidence="18" id="KW-1185">Reference proteome</keyword>
<evidence type="ECO:0000256" key="1">
    <source>
        <dbReference type="ARBA" id="ARBA00000900"/>
    </source>
</evidence>
<reference evidence="17 18" key="1">
    <citation type="submission" date="2018-10" db="EMBL/GenBank/DDBJ databases">
        <title>A high-quality apple genome assembly.</title>
        <authorList>
            <person name="Hu J."/>
        </authorList>
    </citation>
    <scope>NUCLEOTIDE SEQUENCE [LARGE SCALE GENOMIC DNA]</scope>
    <source>
        <strain evidence="18">cv. HFTH1</strain>
        <tissue evidence="17">Young leaf</tissue>
    </source>
</reference>
<sequence length="248" mass="28165">MSNMQPILVSILCLIPLVFSEVLGQTEDACKELKCEWHGPAIQFPFRIKDKHPKHCGYPGFLVSCNERNETVLELPNIPVKFSVTSIDYKHQEIQLYDPDNCLSVKVLEIQNMTFSPFDIYTNDITLFNCSLVLEGSSAFDVPCLSSPGHHIYAIASSYYVGELRSCSKMYNRLSVPFCFYEPEALWLHWSEPNCTKCEAEGNTCRLKNNSTNSNEIECVLDLKKPSMSKTTKLVVTGELPYLMTLRI</sequence>
<comment type="pathway">
    <text evidence="3">Protein modification; protein ubiquitination.</text>
</comment>
<keyword evidence="13" id="KW-0472">Membrane</keyword>
<evidence type="ECO:0000256" key="14">
    <source>
        <dbReference type="ARBA" id="ARBA00024209"/>
    </source>
</evidence>
<evidence type="ECO:0000256" key="15">
    <source>
        <dbReference type="SAM" id="SignalP"/>
    </source>
</evidence>
<accession>A0A498KLA4</accession>
<evidence type="ECO:0000313" key="18">
    <source>
        <dbReference type="Proteomes" id="UP000290289"/>
    </source>
</evidence>
<dbReference type="Proteomes" id="UP000290289">
    <property type="component" value="Chromosome 2"/>
</dbReference>
<feature type="signal peptide" evidence="15">
    <location>
        <begin position="1"/>
        <end position="20"/>
    </location>
</feature>
<dbReference type="GO" id="GO:0016020">
    <property type="term" value="C:membrane"/>
    <property type="evidence" value="ECO:0007669"/>
    <property type="project" value="UniProtKB-SubCell"/>
</dbReference>
<name>A0A498KLA4_MALDO</name>
<evidence type="ECO:0000256" key="11">
    <source>
        <dbReference type="ARBA" id="ARBA00022833"/>
    </source>
</evidence>
<dbReference type="AlphaFoldDB" id="A0A498KLA4"/>
<evidence type="ECO:0000256" key="3">
    <source>
        <dbReference type="ARBA" id="ARBA00004906"/>
    </source>
</evidence>
<evidence type="ECO:0000256" key="5">
    <source>
        <dbReference type="ARBA" id="ARBA00022679"/>
    </source>
</evidence>
<evidence type="ECO:0000259" key="16">
    <source>
        <dbReference type="Pfam" id="PF13947"/>
    </source>
</evidence>
<organism evidence="17 18">
    <name type="scientific">Malus domestica</name>
    <name type="common">Apple</name>
    <name type="synonym">Pyrus malus</name>
    <dbReference type="NCBI Taxonomy" id="3750"/>
    <lineage>
        <taxon>Eukaryota</taxon>
        <taxon>Viridiplantae</taxon>
        <taxon>Streptophyta</taxon>
        <taxon>Embryophyta</taxon>
        <taxon>Tracheophyta</taxon>
        <taxon>Spermatophyta</taxon>
        <taxon>Magnoliopsida</taxon>
        <taxon>eudicotyledons</taxon>
        <taxon>Gunneridae</taxon>
        <taxon>Pentapetalae</taxon>
        <taxon>rosids</taxon>
        <taxon>fabids</taxon>
        <taxon>Rosales</taxon>
        <taxon>Rosaceae</taxon>
        <taxon>Amygdaloideae</taxon>
        <taxon>Maleae</taxon>
        <taxon>Malus</taxon>
    </lineage>
</organism>
<evidence type="ECO:0000256" key="13">
    <source>
        <dbReference type="ARBA" id="ARBA00023136"/>
    </source>
</evidence>
<keyword evidence="11" id="KW-0862">Zinc</keyword>
<evidence type="ECO:0000256" key="9">
    <source>
        <dbReference type="ARBA" id="ARBA00022771"/>
    </source>
</evidence>
<dbReference type="InterPro" id="IPR046948">
    <property type="entry name" value="ATL20-22-like"/>
</dbReference>
<comment type="catalytic activity">
    <reaction evidence="1">
        <text>S-ubiquitinyl-[E2 ubiquitin-conjugating enzyme]-L-cysteine + [acceptor protein]-L-lysine = [E2 ubiquitin-conjugating enzyme]-L-cysteine + N(6)-ubiquitinyl-[acceptor protein]-L-lysine.</text>
        <dbReference type="EC" id="2.3.2.27"/>
    </reaction>
</comment>
<protein>
    <recommendedName>
        <fullName evidence="4">RING-type E3 ubiquitin transferase</fullName>
        <ecNumber evidence="4">2.3.2.27</ecNumber>
    </recommendedName>
</protein>
<keyword evidence="9" id="KW-0863">Zinc-finger</keyword>
<keyword evidence="6" id="KW-0812">Transmembrane</keyword>
<dbReference type="PANTHER" id="PTHR46279">
    <property type="entry name" value="RING/U-BOX SUPERFAMILY PROTEIN"/>
    <property type="match status" value="1"/>
</dbReference>
<keyword evidence="12" id="KW-1133">Transmembrane helix</keyword>
<feature type="domain" description="Wall-associated receptor kinase galacturonan-binding" evidence="16">
    <location>
        <begin position="30"/>
        <end position="98"/>
    </location>
</feature>
<keyword evidence="7" id="KW-0479">Metal-binding</keyword>
<dbReference type="PANTHER" id="PTHR46279:SF9">
    <property type="entry name" value="OS01G0116300 PROTEIN"/>
    <property type="match status" value="1"/>
</dbReference>
<evidence type="ECO:0000256" key="12">
    <source>
        <dbReference type="ARBA" id="ARBA00022989"/>
    </source>
</evidence>
<evidence type="ECO:0000256" key="8">
    <source>
        <dbReference type="ARBA" id="ARBA00022729"/>
    </source>
</evidence>
<comment type="similarity">
    <text evidence="14">Belongs to the RING-type zinc finger family. ATL subfamily.</text>
</comment>
<evidence type="ECO:0000313" key="17">
    <source>
        <dbReference type="EMBL" id="RXI06545.1"/>
    </source>
</evidence>
<keyword evidence="10" id="KW-0833">Ubl conjugation pathway</keyword>
<evidence type="ECO:0000256" key="4">
    <source>
        <dbReference type="ARBA" id="ARBA00012483"/>
    </source>
</evidence>
<dbReference type="GO" id="GO:0061630">
    <property type="term" value="F:ubiquitin protein ligase activity"/>
    <property type="evidence" value="ECO:0007669"/>
    <property type="project" value="UniProtKB-EC"/>
</dbReference>
<dbReference type="GO" id="GO:0030247">
    <property type="term" value="F:polysaccharide binding"/>
    <property type="evidence" value="ECO:0007669"/>
    <property type="project" value="InterPro"/>
</dbReference>
<comment type="caution">
    <text evidence="17">The sequence shown here is derived from an EMBL/GenBank/DDBJ whole genome shotgun (WGS) entry which is preliminary data.</text>
</comment>
<evidence type="ECO:0000256" key="6">
    <source>
        <dbReference type="ARBA" id="ARBA00022692"/>
    </source>
</evidence>
<comment type="subcellular location">
    <subcellularLocation>
        <location evidence="2">Membrane</location>
        <topology evidence="2">Single-pass membrane protein</topology>
    </subcellularLocation>
</comment>
<keyword evidence="8 15" id="KW-0732">Signal</keyword>
<dbReference type="GO" id="GO:0008270">
    <property type="term" value="F:zinc ion binding"/>
    <property type="evidence" value="ECO:0007669"/>
    <property type="project" value="UniProtKB-KW"/>
</dbReference>
<dbReference type="EMBL" id="RDQH01000328">
    <property type="protein sequence ID" value="RXI06545.1"/>
    <property type="molecule type" value="Genomic_DNA"/>
</dbReference>
<evidence type="ECO:0000256" key="2">
    <source>
        <dbReference type="ARBA" id="ARBA00004167"/>
    </source>
</evidence>
<proteinExistence type="inferred from homology"/>
<dbReference type="EC" id="2.3.2.27" evidence="4"/>
<dbReference type="InterPro" id="IPR025287">
    <property type="entry name" value="WAK_GUB"/>
</dbReference>
<evidence type="ECO:0000256" key="7">
    <source>
        <dbReference type="ARBA" id="ARBA00022723"/>
    </source>
</evidence>
<dbReference type="Pfam" id="PF13947">
    <property type="entry name" value="GUB_WAK_bind"/>
    <property type="match status" value="1"/>
</dbReference>